<dbReference type="EMBL" id="JAGYWB010000008">
    <property type="protein sequence ID" value="KAI0513537.1"/>
    <property type="molecule type" value="Genomic_DNA"/>
</dbReference>
<gene>
    <name evidence="2" type="ORF">KFK09_009562</name>
</gene>
<protein>
    <submittedName>
        <fullName evidence="2">Uncharacterized protein</fullName>
    </submittedName>
</protein>
<sequence>MEPSTAALSHDALWLIPPHSIEAPIATLLLPRTRPRPLPPYPASKLHPTSYFLRFTQREIGRTPLQSQAPLHPNRPTPKAKPGPPPNSSQAPVF</sequence>
<evidence type="ECO:0000313" key="2">
    <source>
        <dbReference type="EMBL" id="KAI0513537.1"/>
    </source>
</evidence>
<feature type="region of interest" description="Disordered" evidence="1">
    <location>
        <begin position="57"/>
        <end position="94"/>
    </location>
</feature>
<proteinExistence type="predicted"/>
<dbReference type="Proteomes" id="UP000829196">
    <property type="component" value="Unassembled WGS sequence"/>
</dbReference>
<keyword evidence="3" id="KW-1185">Reference proteome</keyword>
<accession>A0A8T3BHH6</accession>
<evidence type="ECO:0000313" key="3">
    <source>
        <dbReference type="Proteomes" id="UP000829196"/>
    </source>
</evidence>
<dbReference type="AlphaFoldDB" id="A0A8T3BHH6"/>
<comment type="caution">
    <text evidence="2">The sequence shown here is derived from an EMBL/GenBank/DDBJ whole genome shotgun (WGS) entry which is preliminary data.</text>
</comment>
<feature type="compositionally biased region" description="Pro residues" evidence="1">
    <location>
        <begin position="73"/>
        <end position="87"/>
    </location>
</feature>
<organism evidence="2 3">
    <name type="scientific">Dendrobium nobile</name>
    <name type="common">Orchid</name>
    <dbReference type="NCBI Taxonomy" id="94219"/>
    <lineage>
        <taxon>Eukaryota</taxon>
        <taxon>Viridiplantae</taxon>
        <taxon>Streptophyta</taxon>
        <taxon>Embryophyta</taxon>
        <taxon>Tracheophyta</taxon>
        <taxon>Spermatophyta</taxon>
        <taxon>Magnoliopsida</taxon>
        <taxon>Liliopsida</taxon>
        <taxon>Asparagales</taxon>
        <taxon>Orchidaceae</taxon>
        <taxon>Epidendroideae</taxon>
        <taxon>Malaxideae</taxon>
        <taxon>Dendrobiinae</taxon>
        <taxon>Dendrobium</taxon>
    </lineage>
</organism>
<name>A0A8T3BHH6_DENNO</name>
<reference evidence="2" key="1">
    <citation type="journal article" date="2022" name="Front. Genet.">
        <title>Chromosome-Scale Assembly of the Dendrobium nobile Genome Provides Insights Into the Molecular Mechanism of the Biosynthesis of the Medicinal Active Ingredient of Dendrobium.</title>
        <authorList>
            <person name="Xu Q."/>
            <person name="Niu S.-C."/>
            <person name="Li K.-L."/>
            <person name="Zheng P.-J."/>
            <person name="Zhang X.-J."/>
            <person name="Jia Y."/>
            <person name="Liu Y."/>
            <person name="Niu Y.-X."/>
            <person name="Yu L.-H."/>
            <person name="Chen D.-F."/>
            <person name="Zhang G.-Q."/>
        </authorList>
    </citation>
    <scope>NUCLEOTIDE SEQUENCE</scope>
    <source>
        <tissue evidence="2">Leaf</tissue>
    </source>
</reference>
<evidence type="ECO:0000256" key="1">
    <source>
        <dbReference type="SAM" id="MobiDB-lite"/>
    </source>
</evidence>